<evidence type="ECO:0008006" key="4">
    <source>
        <dbReference type="Google" id="ProtNLM"/>
    </source>
</evidence>
<proteinExistence type="predicted"/>
<keyword evidence="1" id="KW-1133">Transmembrane helix</keyword>
<accession>A0ABY2V1D4</accession>
<keyword evidence="1" id="KW-0472">Membrane</keyword>
<dbReference type="RefSeq" id="WP_138162478.1">
    <property type="nucleotide sequence ID" value="NZ_VAUA01000003.1"/>
</dbReference>
<dbReference type="EMBL" id="VAUA01000003">
    <property type="protein sequence ID" value="TLP67264.1"/>
    <property type="molecule type" value="Genomic_DNA"/>
</dbReference>
<dbReference type="Pfam" id="PF13576">
    <property type="entry name" value="Pentapeptide_3"/>
    <property type="match status" value="1"/>
</dbReference>
<comment type="caution">
    <text evidence="2">The sequence shown here is derived from an EMBL/GenBank/DDBJ whole genome shotgun (WGS) entry which is preliminary data.</text>
</comment>
<keyword evidence="1" id="KW-0812">Transmembrane</keyword>
<feature type="transmembrane region" description="Helical" evidence="1">
    <location>
        <begin position="256"/>
        <end position="276"/>
    </location>
</feature>
<evidence type="ECO:0000313" key="2">
    <source>
        <dbReference type="EMBL" id="TLP67264.1"/>
    </source>
</evidence>
<gene>
    <name evidence="2" type="ORF">FEE96_07920</name>
</gene>
<evidence type="ECO:0000313" key="3">
    <source>
        <dbReference type="Proteomes" id="UP000305041"/>
    </source>
</evidence>
<evidence type="ECO:0000256" key="1">
    <source>
        <dbReference type="SAM" id="Phobius"/>
    </source>
</evidence>
<feature type="transmembrane region" description="Helical" evidence="1">
    <location>
        <begin position="221"/>
        <end position="244"/>
    </location>
</feature>
<organism evidence="2 3">
    <name type="scientific">Parasedimentitalea maritima</name>
    <dbReference type="NCBI Taxonomy" id="2578117"/>
    <lineage>
        <taxon>Bacteria</taxon>
        <taxon>Pseudomonadati</taxon>
        <taxon>Pseudomonadota</taxon>
        <taxon>Alphaproteobacteria</taxon>
        <taxon>Rhodobacterales</taxon>
        <taxon>Paracoccaceae</taxon>
        <taxon>Parasedimentitalea</taxon>
    </lineage>
</organism>
<keyword evidence="3" id="KW-1185">Reference proteome</keyword>
<dbReference type="InterPro" id="IPR001646">
    <property type="entry name" value="5peptide_repeat"/>
</dbReference>
<dbReference type="Proteomes" id="UP000305041">
    <property type="component" value="Unassembled WGS sequence"/>
</dbReference>
<protein>
    <recommendedName>
        <fullName evidence="4">Pentapeptide repeat-containing protein</fullName>
    </recommendedName>
</protein>
<name>A0ABY2V1D4_9RHOB</name>
<sequence length="285" mass="32254">MSKITCPNTVVLGQVIFASDADFHSATFTGPADFRSATFTGDAYFSSATFTSFVYFSETEFGVFDPGHRCLPKFRDCQFEKPTSFRAAVFRDGYPDLSGAVLHEKTTFSIDTTRESYWPDQTEQDPEAAKDSCAIIRHVVAKQGLPEEEHFFFRREMQFAGQIGSWWQRLPYRAFGLISDYGHSIARPAIALFALWLMPALIYLAAFAWEEARHGVEHGMFEPFGLSFASVFRIFGFQGVHFGAEYIQGLHNALEGLAAGQTILGFVFLFFLGLGLRQRFRFRLR</sequence>
<reference evidence="2 3" key="1">
    <citation type="submission" date="2019-05" db="EMBL/GenBank/DDBJ databases">
        <title>Draft genome sequence of Pelagicola sp. DSW4-44.</title>
        <authorList>
            <person name="Oh J."/>
        </authorList>
    </citation>
    <scope>NUCLEOTIDE SEQUENCE [LARGE SCALE GENOMIC DNA]</scope>
    <source>
        <strain evidence="2 3">DSW4-44</strain>
    </source>
</reference>
<feature type="transmembrane region" description="Helical" evidence="1">
    <location>
        <begin position="189"/>
        <end position="209"/>
    </location>
</feature>